<dbReference type="EMBL" id="LJSX01000010">
    <property type="protein sequence ID" value="KPQ11122.1"/>
    <property type="molecule type" value="Genomic_DNA"/>
</dbReference>
<evidence type="ECO:0000256" key="1">
    <source>
        <dbReference type="ARBA" id="ARBA00004651"/>
    </source>
</evidence>
<feature type="transmembrane region" description="Helical" evidence="8">
    <location>
        <begin position="20"/>
        <end position="38"/>
    </location>
</feature>
<proteinExistence type="predicted"/>
<evidence type="ECO:0000313" key="11">
    <source>
        <dbReference type="EMBL" id="SCC78146.1"/>
    </source>
</evidence>
<feature type="transmembrane region" description="Helical" evidence="8">
    <location>
        <begin position="339"/>
        <end position="360"/>
    </location>
</feature>
<organism evidence="10 12">
    <name type="scientific">Saliniramus fredricksonii</name>
    <dbReference type="NCBI Taxonomy" id="1653334"/>
    <lineage>
        <taxon>Bacteria</taxon>
        <taxon>Pseudomonadati</taxon>
        <taxon>Pseudomonadota</taxon>
        <taxon>Alphaproteobacteria</taxon>
        <taxon>Hyphomicrobiales</taxon>
        <taxon>Salinarimonadaceae</taxon>
        <taxon>Saliniramus</taxon>
    </lineage>
</organism>
<accession>A0A0N8KEE6</accession>
<evidence type="ECO:0000313" key="12">
    <source>
        <dbReference type="Proteomes" id="UP000050497"/>
    </source>
</evidence>
<dbReference type="PANTHER" id="PTHR42682">
    <property type="entry name" value="HYDROGENASE-4 COMPONENT F"/>
    <property type="match status" value="1"/>
</dbReference>
<dbReference type="STRING" id="1653334.GA0071312_0110"/>
<dbReference type="GO" id="GO:0016491">
    <property type="term" value="F:oxidoreductase activity"/>
    <property type="evidence" value="ECO:0007669"/>
    <property type="project" value="UniProtKB-KW"/>
</dbReference>
<dbReference type="Proteomes" id="UP000182800">
    <property type="component" value="Unassembled WGS sequence"/>
</dbReference>
<feature type="transmembrane region" description="Helical" evidence="8">
    <location>
        <begin position="467"/>
        <end position="492"/>
    </location>
</feature>
<evidence type="ECO:0000313" key="10">
    <source>
        <dbReference type="EMBL" id="KPQ11122.1"/>
    </source>
</evidence>
<reference evidence="10 12" key="1">
    <citation type="submission" date="2015-09" db="EMBL/GenBank/DDBJ databases">
        <title>Identification and resolution of microdiversity through metagenomic sequencing of parallel consortia.</title>
        <authorList>
            <person name="Nelson W.C."/>
            <person name="Romine M.F."/>
            <person name="Lindemann S.R."/>
        </authorList>
    </citation>
    <scope>NUCLEOTIDE SEQUENCE [LARGE SCALE GENOMIC DNA]</scope>
    <source>
        <strain evidence="10">HL-109</strain>
    </source>
</reference>
<evidence type="ECO:0000256" key="6">
    <source>
        <dbReference type="ARBA" id="ARBA00023136"/>
    </source>
</evidence>
<keyword evidence="4 8" id="KW-1133">Transmembrane helix</keyword>
<comment type="caution">
    <text evidence="10">The sequence shown here is derived from an EMBL/GenBank/DDBJ whole genome shotgun (WGS) entry which is preliminary data.</text>
</comment>
<feature type="transmembrane region" description="Helical" evidence="8">
    <location>
        <begin position="401"/>
        <end position="423"/>
    </location>
</feature>
<dbReference type="EMBL" id="FMBM01000001">
    <property type="protein sequence ID" value="SCC78146.1"/>
    <property type="molecule type" value="Genomic_DNA"/>
</dbReference>
<evidence type="ECO:0000256" key="5">
    <source>
        <dbReference type="ARBA" id="ARBA00023002"/>
    </source>
</evidence>
<evidence type="ECO:0000256" key="3">
    <source>
        <dbReference type="ARBA" id="ARBA00022692"/>
    </source>
</evidence>
<feature type="transmembrane region" description="Helical" evidence="8">
    <location>
        <begin position="137"/>
        <end position="154"/>
    </location>
</feature>
<evidence type="ECO:0000313" key="13">
    <source>
        <dbReference type="Proteomes" id="UP000182800"/>
    </source>
</evidence>
<evidence type="ECO:0000256" key="2">
    <source>
        <dbReference type="ARBA" id="ARBA00022475"/>
    </source>
</evidence>
<dbReference type="RefSeq" id="WP_083204179.1">
    <property type="nucleotide sequence ID" value="NZ_FMBM01000001.1"/>
</dbReference>
<feature type="transmembrane region" description="Helical" evidence="8">
    <location>
        <begin position="305"/>
        <end position="327"/>
    </location>
</feature>
<dbReference type="GO" id="GO:0042773">
    <property type="term" value="P:ATP synthesis coupled electron transport"/>
    <property type="evidence" value="ECO:0007669"/>
    <property type="project" value="InterPro"/>
</dbReference>
<protein>
    <submittedName>
        <fullName evidence="11">Formate hydrogenlyase subunit 3/Multisubunit Na+/H+ antiporter, MnhD subunit</fullName>
    </submittedName>
    <submittedName>
        <fullName evidence="10">Hydrogenase-4 component F</fullName>
        <ecNumber evidence="10">1.-.-.-</ecNumber>
    </submittedName>
</protein>
<evidence type="ECO:0000256" key="7">
    <source>
        <dbReference type="RuleBase" id="RU000320"/>
    </source>
</evidence>
<dbReference type="Proteomes" id="UP000050497">
    <property type="component" value="Unassembled WGS sequence"/>
</dbReference>
<evidence type="ECO:0000256" key="4">
    <source>
        <dbReference type="ARBA" id="ARBA00022989"/>
    </source>
</evidence>
<dbReference type="EC" id="1.-.-.-" evidence="10"/>
<feature type="transmembrane region" description="Helical" evidence="8">
    <location>
        <begin position="367"/>
        <end position="389"/>
    </location>
</feature>
<feature type="transmembrane region" description="Helical" evidence="8">
    <location>
        <begin position="112"/>
        <end position="131"/>
    </location>
</feature>
<dbReference type="PATRIC" id="fig|1653334.4.peg.2733"/>
<dbReference type="InterPro" id="IPR001750">
    <property type="entry name" value="ND/Mrp_TM"/>
</dbReference>
<reference evidence="11 13" key="2">
    <citation type="submission" date="2016-08" db="EMBL/GenBank/DDBJ databases">
        <authorList>
            <person name="Varghese N."/>
            <person name="Submissions Spin"/>
        </authorList>
    </citation>
    <scope>NUCLEOTIDE SEQUENCE [LARGE SCALE GENOMIC DNA]</scope>
    <source>
        <strain evidence="11 13">HL-109</strain>
    </source>
</reference>
<keyword evidence="3 7" id="KW-0812">Transmembrane</keyword>
<sequence length="577" mass="59800">MMIPETAVIPFWPQGPVWPMLILIWPLLVGALAGLPGLREKPLRLLPLAPLPALLLALARPADGTTLAPDVLLGVVLKTDTLGLTLLGMTAAIWLAAGLYALAYMKAPRKPAVFTGFWCLTLTGNLGVFLAADAVTFYVSFAAVSLASYFLVVHDGTAKALRAARIYIALAIFGEAMLLTGFVIAVSGADSLLISDLRATLGAPAGEDTLRPVTQGLAITLIIIGFGLKAGMMPLHLWLPLAHPAAPTPASAVLSGAIVKAGIIGLIRFIPEGAVETGTLLMIIGLTSAYLAVLLGLTQQNLKAVLAYSTVSQMGLVIAVIGAGITASDPQALASAGFYAMHHGFAKAALFLSVGLLAVTRGGVRRVLLAGIAVICASVAGLPGTGGALAKMAVKPAFEGFTLWLVTASGIGTSLILLRYLVLGARVEADAARPPALMAGPVIVMGLCALLLPWLTWSAFDPRPLGYLAGAGAIIDGIWPILVALAITALALSPPLAGRIPSPAVPEGDIAVPLERGAIRVIRAVSEMEPPVPQAHEWRRVLRIIAPAEALERLLLPWRVAGLVILMLIIAVALISL</sequence>
<dbReference type="Pfam" id="PF00361">
    <property type="entry name" value="Proton_antipo_M"/>
    <property type="match status" value="1"/>
</dbReference>
<gene>
    <name evidence="10" type="primary">hyfF</name>
    <name evidence="11" type="ORF">GA0071312_0110</name>
    <name evidence="10" type="ORF">HLUCCO17_08260</name>
</gene>
<feature type="transmembrane region" description="Helical" evidence="8">
    <location>
        <begin position="435"/>
        <end position="455"/>
    </location>
</feature>
<dbReference type="AlphaFoldDB" id="A0A0N8KEE6"/>
<feature type="transmembrane region" description="Helical" evidence="8">
    <location>
        <begin position="217"/>
        <end position="239"/>
    </location>
</feature>
<keyword evidence="13" id="KW-1185">Reference proteome</keyword>
<dbReference type="OrthoDB" id="9768329at2"/>
<feature type="transmembrane region" description="Helical" evidence="8">
    <location>
        <begin position="277"/>
        <end position="298"/>
    </location>
</feature>
<name>A0A0N8KEE6_9HYPH</name>
<comment type="subcellular location">
    <subcellularLocation>
        <location evidence="1">Cell membrane</location>
        <topology evidence="1">Multi-pass membrane protein</topology>
    </subcellularLocation>
    <subcellularLocation>
        <location evidence="7">Membrane</location>
        <topology evidence="7">Multi-pass membrane protein</topology>
    </subcellularLocation>
</comment>
<keyword evidence="5 10" id="KW-0560">Oxidoreductase</keyword>
<feature type="transmembrane region" description="Helical" evidence="8">
    <location>
        <begin position="166"/>
        <end position="189"/>
    </location>
</feature>
<keyword evidence="2" id="KW-1003">Cell membrane</keyword>
<dbReference type="GO" id="GO:0005886">
    <property type="term" value="C:plasma membrane"/>
    <property type="evidence" value="ECO:0007669"/>
    <property type="project" value="UniProtKB-SubCell"/>
</dbReference>
<evidence type="ECO:0000259" key="9">
    <source>
        <dbReference type="Pfam" id="PF00361"/>
    </source>
</evidence>
<dbReference type="PRINTS" id="PR01437">
    <property type="entry name" value="NUOXDRDTASE4"/>
</dbReference>
<feature type="transmembrane region" description="Helical" evidence="8">
    <location>
        <begin position="45"/>
        <end position="62"/>
    </location>
</feature>
<evidence type="ECO:0000256" key="8">
    <source>
        <dbReference type="SAM" id="Phobius"/>
    </source>
</evidence>
<dbReference type="PANTHER" id="PTHR42682:SF4">
    <property type="entry name" value="NADH-UBIQUINONE_PLASTOQUINONE"/>
    <property type="match status" value="1"/>
</dbReference>
<feature type="transmembrane region" description="Helical" evidence="8">
    <location>
        <begin position="251"/>
        <end position="271"/>
    </location>
</feature>
<dbReference type="InterPro" id="IPR003918">
    <property type="entry name" value="NADH_UbQ_OxRdtase"/>
</dbReference>
<feature type="transmembrane region" description="Helical" evidence="8">
    <location>
        <begin position="556"/>
        <end position="575"/>
    </location>
</feature>
<dbReference type="InterPro" id="IPR052175">
    <property type="entry name" value="ComplexI-like_HydComp"/>
</dbReference>
<keyword evidence="6 8" id="KW-0472">Membrane</keyword>
<feature type="transmembrane region" description="Helical" evidence="8">
    <location>
        <begin position="82"/>
        <end position="105"/>
    </location>
</feature>
<feature type="domain" description="NADH:quinone oxidoreductase/Mrp antiporter transmembrane" evidence="9">
    <location>
        <begin position="131"/>
        <end position="411"/>
    </location>
</feature>
<dbReference type="GO" id="GO:0008137">
    <property type="term" value="F:NADH dehydrogenase (ubiquinone) activity"/>
    <property type="evidence" value="ECO:0007669"/>
    <property type="project" value="InterPro"/>
</dbReference>